<evidence type="ECO:0000256" key="5">
    <source>
        <dbReference type="ARBA" id="ARBA00022840"/>
    </source>
</evidence>
<gene>
    <name evidence="9" type="ORF">PCOR1329_LOCUS16119</name>
</gene>
<reference evidence="9" key="1">
    <citation type="submission" date="2023-10" db="EMBL/GenBank/DDBJ databases">
        <authorList>
            <person name="Chen Y."/>
            <person name="Shah S."/>
            <person name="Dougan E. K."/>
            <person name="Thang M."/>
            <person name="Chan C."/>
        </authorList>
    </citation>
    <scope>NUCLEOTIDE SEQUENCE [LARGE SCALE GENOMIC DNA]</scope>
</reference>
<dbReference type="SUPFAM" id="SSF56112">
    <property type="entry name" value="Protein kinase-like (PK-like)"/>
    <property type="match status" value="1"/>
</dbReference>
<comment type="caution">
    <text evidence="9">The sequence shown here is derived from an EMBL/GenBank/DDBJ whole genome shotgun (WGS) entry which is preliminary data.</text>
</comment>
<accession>A0ABN9R0A9</accession>
<dbReference type="Proteomes" id="UP001189429">
    <property type="component" value="Unassembled WGS sequence"/>
</dbReference>
<feature type="domain" description="Protein kinase" evidence="8">
    <location>
        <begin position="63"/>
        <end position="353"/>
    </location>
</feature>
<protein>
    <recommendedName>
        <fullName evidence="8">Protein kinase domain-containing protein</fullName>
    </recommendedName>
</protein>
<evidence type="ECO:0000259" key="8">
    <source>
        <dbReference type="PROSITE" id="PS50011"/>
    </source>
</evidence>
<keyword evidence="10" id="KW-1185">Reference proteome</keyword>
<dbReference type="InterPro" id="IPR011009">
    <property type="entry name" value="Kinase-like_dom_sf"/>
</dbReference>
<feature type="non-terminal residue" evidence="9">
    <location>
        <position position="1"/>
    </location>
</feature>
<organism evidence="9 10">
    <name type="scientific">Prorocentrum cordatum</name>
    <dbReference type="NCBI Taxonomy" id="2364126"/>
    <lineage>
        <taxon>Eukaryota</taxon>
        <taxon>Sar</taxon>
        <taxon>Alveolata</taxon>
        <taxon>Dinophyceae</taxon>
        <taxon>Prorocentrales</taxon>
        <taxon>Prorocentraceae</taxon>
        <taxon>Prorocentrum</taxon>
    </lineage>
</organism>
<dbReference type="InterPro" id="IPR008271">
    <property type="entry name" value="Ser/Thr_kinase_AS"/>
</dbReference>
<feature type="binding site" evidence="6">
    <location>
        <position position="92"/>
    </location>
    <ligand>
        <name>ATP</name>
        <dbReference type="ChEBI" id="CHEBI:30616"/>
    </ligand>
</feature>
<dbReference type="InterPro" id="IPR017441">
    <property type="entry name" value="Protein_kinase_ATP_BS"/>
</dbReference>
<feature type="compositionally biased region" description="Polar residues" evidence="7">
    <location>
        <begin position="32"/>
        <end position="44"/>
    </location>
</feature>
<sequence length="742" mass="80726">PLGPTQHLLEQTHRGRAGAVPRMGSPRDLSSPIRQSTPDVSSLQPVLKHERGCRSFDADGETYCLQEVLGEGSYGSVYRCLRVRGAAVFAAKIIDTMRIGFVGGPEGVRAAERMASREVDALRKVSSHPGIISLQGAFFSDSTRQVFIVTAFVPGGHLFSHVVQRTVPLKEAEASHIVAQLADAVSFCHALGVVHRDLKLENVLVSTIDVRLVERQDSSGVSGWQAEELFSVIICDFGFAKSLERFTTRTPIGTMSYTAPEIPIERDEARSSAQTTSRCDYDAFKADAFSMGVLMFVMLCLGFPSKDVGESSHRSHSLWPALSSDAQFLIDGLLNADPRQRLGVLELYNHPWVVLAQAHDHGESFQRSVSKQMVLDKAEPELGPTRRALAPKRNTGDPTQDPALPGILGLCRALVHVQQERGMACWALAGTASLGGISVWDQLQWHVQLTEKRISEAKALMDERARSHGRPEPDTTEAHEADLGALFAILAEARKQVFGVAPFDAVNTRSMIYNRACGALIGLVARLIETARPGCPEELSRAARRFRLCAVAVEQLCRERALICGLRQADDQPCPERPGQPGGWLPSNRLHRLAEVLGARIGLSQRGLCPKVGLENEASWTLAVPASRGHSERLSSNPTSAPALLRVPGRKILLGTAASSRCSDTVATSTGLLGALLGESRPSLLGAGEIAELELIEQRMFSGGGGDQAPTEVLYRTISRMVNEIHSRISEEGQRRQRRFLP</sequence>
<feature type="region of interest" description="Disordered" evidence="7">
    <location>
        <begin position="382"/>
        <end position="401"/>
    </location>
</feature>
<keyword evidence="2" id="KW-0808">Transferase</keyword>
<evidence type="ECO:0000313" key="9">
    <source>
        <dbReference type="EMBL" id="CAK0811563.1"/>
    </source>
</evidence>
<dbReference type="Gene3D" id="1.10.510.10">
    <property type="entry name" value="Transferase(Phosphotransferase) domain 1"/>
    <property type="match status" value="1"/>
</dbReference>
<evidence type="ECO:0000256" key="4">
    <source>
        <dbReference type="ARBA" id="ARBA00022777"/>
    </source>
</evidence>
<evidence type="ECO:0000256" key="7">
    <source>
        <dbReference type="SAM" id="MobiDB-lite"/>
    </source>
</evidence>
<name>A0ABN9R0A9_9DINO</name>
<evidence type="ECO:0000313" key="10">
    <source>
        <dbReference type="Proteomes" id="UP001189429"/>
    </source>
</evidence>
<feature type="region of interest" description="Disordered" evidence="7">
    <location>
        <begin position="1"/>
        <end position="44"/>
    </location>
</feature>
<evidence type="ECO:0000256" key="1">
    <source>
        <dbReference type="ARBA" id="ARBA00022527"/>
    </source>
</evidence>
<keyword evidence="4" id="KW-0418">Kinase</keyword>
<dbReference type="PANTHER" id="PTHR24349">
    <property type="entry name" value="SERINE/THREONINE-PROTEIN KINASE"/>
    <property type="match status" value="1"/>
</dbReference>
<dbReference type="InterPro" id="IPR050205">
    <property type="entry name" value="CDPK_Ser/Thr_kinases"/>
</dbReference>
<dbReference type="PROSITE" id="PS00108">
    <property type="entry name" value="PROTEIN_KINASE_ST"/>
    <property type="match status" value="1"/>
</dbReference>
<evidence type="ECO:0000256" key="6">
    <source>
        <dbReference type="PROSITE-ProRule" id="PRU10141"/>
    </source>
</evidence>
<dbReference type="SMART" id="SM00220">
    <property type="entry name" value="S_TKc"/>
    <property type="match status" value="1"/>
</dbReference>
<dbReference type="PROSITE" id="PS50011">
    <property type="entry name" value="PROTEIN_KINASE_DOM"/>
    <property type="match status" value="1"/>
</dbReference>
<proteinExistence type="predicted"/>
<keyword evidence="1" id="KW-0723">Serine/threonine-protein kinase</keyword>
<keyword evidence="3 6" id="KW-0547">Nucleotide-binding</keyword>
<feature type="non-terminal residue" evidence="9">
    <location>
        <position position="742"/>
    </location>
</feature>
<evidence type="ECO:0000256" key="2">
    <source>
        <dbReference type="ARBA" id="ARBA00022679"/>
    </source>
</evidence>
<dbReference type="InterPro" id="IPR013587">
    <property type="entry name" value="Nitrate/nitrite_sensing"/>
</dbReference>
<dbReference type="Pfam" id="PF00069">
    <property type="entry name" value="Pkinase"/>
    <property type="match status" value="1"/>
</dbReference>
<dbReference type="PROSITE" id="PS00107">
    <property type="entry name" value="PROTEIN_KINASE_ATP"/>
    <property type="match status" value="1"/>
</dbReference>
<dbReference type="InterPro" id="IPR000719">
    <property type="entry name" value="Prot_kinase_dom"/>
</dbReference>
<dbReference type="Pfam" id="PF08376">
    <property type="entry name" value="NIT"/>
    <property type="match status" value="1"/>
</dbReference>
<keyword evidence="5 6" id="KW-0067">ATP-binding</keyword>
<evidence type="ECO:0000256" key="3">
    <source>
        <dbReference type="ARBA" id="ARBA00022741"/>
    </source>
</evidence>
<dbReference type="EMBL" id="CAUYUJ010004920">
    <property type="protein sequence ID" value="CAK0811563.1"/>
    <property type="molecule type" value="Genomic_DNA"/>
</dbReference>